<name>A0A8H5BAI0_9AGAR</name>
<keyword evidence="3" id="KW-1185">Reference proteome</keyword>
<feature type="region of interest" description="Disordered" evidence="1">
    <location>
        <begin position="39"/>
        <end position="113"/>
    </location>
</feature>
<accession>A0A8H5BAI0</accession>
<feature type="compositionally biased region" description="Pro residues" evidence="1">
    <location>
        <begin position="88"/>
        <end position="109"/>
    </location>
</feature>
<reference evidence="2 3" key="1">
    <citation type="journal article" date="2020" name="ISME J.">
        <title>Uncovering the hidden diversity of litter-decomposition mechanisms in mushroom-forming fungi.</title>
        <authorList>
            <person name="Floudas D."/>
            <person name="Bentzer J."/>
            <person name="Ahren D."/>
            <person name="Johansson T."/>
            <person name="Persson P."/>
            <person name="Tunlid A."/>
        </authorList>
    </citation>
    <scope>NUCLEOTIDE SEQUENCE [LARGE SCALE GENOMIC DNA]</scope>
    <source>
        <strain evidence="2 3">CBS 101986</strain>
    </source>
</reference>
<feature type="compositionally biased region" description="Low complexity" evidence="1">
    <location>
        <begin position="198"/>
        <end position="210"/>
    </location>
</feature>
<gene>
    <name evidence="2" type="ORF">D9619_010727</name>
</gene>
<feature type="region of interest" description="Disordered" evidence="1">
    <location>
        <begin position="186"/>
        <end position="228"/>
    </location>
</feature>
<dbReference type="EMBL" id="JAACJJ010000030">
    <property type="protein sequence ID" value="KAF5318878.1"/>
    <property type="molecule type" value="Genomic_DNA"/>
</dbReference>
<protein>
    <submittedName>
        <fullName evidence="2">Uncharacterized protein</fullName>
    </submittedName>
</protein>
<comment type="caution">
    <text evidence="2">The sequence shown here is derived from an EMBL/GenBank/DDBJ whole genome shotgun (WGS) entry which is preliminary data.</text>
</comment>
<dbReference type="AlphaFoldDB" id="A0A8H5BAI0"/>
<dbReference type="Proteomes" id="UP000567179">
    <property type="component" value="Unassembled WGS sequence"/>
</dbReference>
<sequence>MEAENSKTGAKPPIKKRRLNTLLEAAVIVSSETLRMTAAANKRNPANILLHSSPESGPATKKPPQPPSPASSDSSSECTKPFSLPLPARSPPYGTPPMMPSTPEVPPAPYRATITSPKLPASYLYGRKLEWTPGGHPVEPPVTSLPPGSDRRAKFDEVGNQQRPKAPRRTGLLIFDCPDACLDRSPVHIPPFQDAFQSRRTSSNYSFSSEESLRRKNVSPRKSAPKEP</sequence>
<organism evidence="2 3">
    <name type="scientific">Psilocybe cf. subviscida</name>
    <dbReference type="NCBI Taxonomy" id="2480587"/>
    <lineage>
        <taxon>Eukaryota</taxon>
        <taxon>Fungi</taxon>
        <taxon>Dikarya</taxon>
        <taxon>Basidiomycota</taxon>
        <taxon>Agaricomycotina</taxon>
        <taxon>Agaricomycetes</taxon>
        <taxon>Agaricomycetidae</taxon>
        <taxon>Agaricales</taxon>
        <taxon>Agaricineae</taxon>
        <taxon>Strophariaceae</taxon>
        <taxon>Psilocybe</taxon>
    </lineage>
</organism>
<proteinExistence type="predicted"/>
<evidence type="ECO:0000313" key="2">
    <source>
        <dbReference type="EMBL" id="KAF5318878.1"/>
    </source>
</evidence>
<feature type="region of interest" description="Disordered" evidence="1">
    <location>
        <begin position="132"/>
        <end position="171"/>
    </location>
</feature>
<evidence type="ECO:0000256" key="1">
    <source>
        <dbReference type="SAM" id="MobiDB-lite"/>
    </source>
</evidence>
<evidence type="ECO:0000313" key="3">
    <source>
        <dbReference type="Proteomes" id="UP000567179"/>
    </source>
</evidence>